<protein>
    <submittedName>
        <fullName evidence="1">Uncharacterized protein</fullName>
    </submittedName>
</protein>
<proteinExistence type="predicted"/>
<accession>A0A0E9SCV8</accession>
<organism evidence="1">
    <name type="scientific">Anguilla anguilla</name>
    <name type="common">European freshwater eel</name>
    <name type="synonym">Muraena anguilla</name>
    <dbReference type="NCBI Taxonomy" id="7936"/>
    <lineage>
        <taxon>Eukaryota</taxon>
        <taxon>Metazoa</taxon>
        <taxon>Chordata</taxon>
        <taxon>Craniata</taxon>
        <taxon>Vertebrata</taxon>
        <taxon>Euteleostomi</taxon>
        <taxon>Actinopterygii</taxon>
        <taxon>Neopterygii</taxon>
        <taxon>Teleostei</taxon>
        <taxon>Anguilliformes</taxon>
        <taxon>Anguillidae</taxon>
        <taxon>Anguilla</taxon>
    </lineage>
</organism>
<sequence length="39" mass="4646">MECYIPMMSLLCNCNCHLHNHNISLWRTCSLFPTMKLVF</sequence>
<name>A0A0E9SCV8_ANGAN</name>
<dbReference type="AlphaFoldDB" id="A0A0E9SCV8"/>
<evidence type="ECO:0000313" key="1">
    <source>
        <dbReference type="EMBL" id="JAH39077.1"/>
    </source>
</evidence>
<dbReference type="EMBL" id="GBXM01069500">
    <property type="protein sequence ID" value="JAH39077.1"/>
    <property type="molecule type" value="Transcribed_RNA"/>
</dbReference>
<reference evidence="1" key="2">
    <citation type="journal article" date="2015" name="Fish Shellfish Immunol.">
        <title>Early steps in the European eel (Anguilla anguilla)-Vibrio vulnificus interaction in the gills: Role of the RtxA13 toxin.</title>
        <authorList>
            <person name="Callol A."/>
            <person name="Pajuelo D."/>
            <person name="Ebbesson L."/>
            <person name="Teles M."/>
            <person name="MacKenzie S."/>
            <person name="Amaro C."/>
        </authorList>
    </citation>
    <scope>NUCLEOTIDE SEQUENCE</scope>
</reference>
<reference evidence="1" key="1">
    <citation type="submission" date="2014-11" db="EMBL/GenBank/DDBJ databases">
        <authorList>
            <person name="Amaro Gonzalez C."/>
        </authorList>
    </citation>
    <scope>NUCLEOTIDE SEQUENCE</scope>
</reference>